<sequence>MSRNNTPTTASATAIADNYTISIGRTHCSLLSSSIGASFSIFVVNIVVILISCKVVHVFLRRLSQHQMISDFIIGLIVGNVIIVRSSMEEHVVHSIAHISSIAFALYLFVVALEMDPKTILRCSSPHTRIALIGIISTIGATLFSYTLINRTAPSLPIKPSHPIISAISISLAATSSPILTRLVTELKIHKSEIGRLTVRTALANDLLCTSLMCLGVALYTFHSPYSRISSAAINATLRILVIAVQAWLILKLINPVIRKINDRNPEGKPIHGLDMAAVCGVSALLCYCPTFIGFDPSFNAFVVGLCLPRDGRMSNFLIGRINFMLSTIMLPLYLVLVGISCDFGSLIRAEERSNVYKMMIVGLIGAVGKITGTVVYSIRHGMKWQEAVALALLLNIKGYFHIFCAHNAAIAGVIDNNMMMVMILIAIGTVIPTPLVVAFIVRRARARERGKPMGLQWSKPGGEIRILVGLHGPEDVPMAVNMIEAMRGLGDVGGGLAAFVVDMVEMTDKAAATLVHGEGMEAVTVKDEGIVEMREQIGSALEAYVGESGEGLTVRRMLAVSSFDNMHEDICSAAQDCLAVLIILPFHRRQLLDGTMEAGHHGHRLLNQKVLQFSPCSVAILVNRGIHRSISSSLSTAVQNTCAVFIGGADDREALAFASLISHHPAVKLTVLRFLTEARNKPSGPGRRVLAAAGKQEIEHKTDDEFFMGFYERYVAGEKGVGYIEKNVESGVETVATLRALEGRYQLFIVGRGKDRVSVLTAGMSEWAECPELGPIGDILAASDFSVSASVMVVQQGDVARGFKVIDDEFLPL</sequence>
<keyword evidence="10 12" id="KW-0472">Membrane</keyword>
<reference evidence="16 17" key="1">
    <citation type="journal article" date="2016" name="Sci. Rep.">
        <title>The Dendrobium catenatum Lindl. genome sequence provides insights into polysaccharide synthase, floral development and adaptive evolution.</title>
        <authorList>
            <person name="Zhang G.Q."/>
            <person name="Xu Q."/>
            <person name="Bian C."/>
            <person name="Tsai W.C."/>
            <person name="Yeh C.M."/>
            <person name="Liu K.W."/>
            <person name="Yoshida K."/>
            <person name="Zhang L.S."/>
            <person name="Chang S.B."/>
            <person name="Chen F."/>
            <person name="Shi Y."/>
            <person name="Su Y.Y."/>
            <person name="Zhang Y.Q."/>
            <person name="Chen L.J."/>
            <person name="Yin Y."/>
            <person name="Lin M."/>
            <person name="Huang H."/>
            <person name="Deng H."/>
            <person name="Wang Z.W."/>
            <person name="Zhu S.L."/>
            <person name="Zhao X."/>
            <person name="Deng C."/>
            <person name="Niu S.C."/>
            <person name="Huang J."/>
            <person name="Wang M."/>
            <person name="Liu G.H."/>
            <person name="Yang H.J."/>
            <person name="Xiao X.J."/>
            <person name="Hsiao Y.Y."/>
            <person name="Wu W.L."/>
            <person name="Chen Y.Y."/>
            <person name="Mitsuda N."/>
            <person name="Ohme-Takagi M."/>
            <person name="Luo Y.B."/>
            <person name="Van de Peer Y."/>
            <person name="Liu Z.J."/>
        </authorList>
    </citation>
    <scope>NUCLEOTIDE SEQUENCE [LARGE SCALE GENOMIC DNA]</scope>
    <source>
        <tissue evidence="16">The whole plant</tissue>
    </source>
</reference>
<feature type="transmembrane region" description="Helical" evidence="12">
    <location>
        <begin position="391"/>
        <end position="415"/>
    </location>
</feature>
<dbReference type="PANTHER" id="PTHR32468:SF145">
    <property type="entry name" value="CATION_H(+) ANTIPORTER 28"/>
    <property type="match status" value="1"/>
</dbReference>
<feature type="transmembrane region" description="Helical" evidence="12">
    <location>
        <begin position="202"/>
        <end position="223"/>
    </location>
</feature>
<dbReference type="InterPro" id="IPR057290">
    <property type="entry name" value="CHX17_C"/>
</dbReference>
<dbReference type="GO" id="GO:0016020">
    <property type="term" value="C:membrane"/>
    <property type="evidence" value="ECO:0007669"/>
    <property type="project" value="UniProtKB-SubCell"/>
</dbReference>
<feature type="transmembrane region" description="Helical" evidence="12">
    <location>
        <begin position="35"/>
        <end position="56"/>
    </location>
</feature>
<keyword evidence="7" id="KW-0630">Potassium</keyword>
<dbReference type="InterPro" id="IPR057291">
    <property type="entry name" value="CHX17_2nd"/>
</dbReference>
<keyword evidence="9" id="KW-0406">Ion transport</keyword>
<feature type="domain" description="Cation/H(+) antiporter C-terminal" evidence="15">
    <location>
        <begin position="644"/>
        <end position="797"/>
    </location>
</feature>
<feature type="transmembrane region" description="Helical" evidence="12">
    <location>
        <begin position="229"/>
        <end position="251"/>
    </location>
</feature>
<keyword evidence="8 12" id="KW-1133">Transmembrane helix</keyword>
<evidence type="ECO:0000313" key="17">
    <source>
        <dbReference type="Proteomes" id="UP000233837"/>
    </source>
</evidence>
<reference evidence="16 17" key="2">
    <citation type="journal article" date="2017" name="Nature">
        <title>The Apostasia genome and the evolution of orchids.</title>
        <authorList>
            <person name="Zhang G.Q."/>
            <person name="Liu K.W."/>
            <person name="Li Z."/>
            <person name="Lohaus R."/>
            <person name="Hsiao Y.Y."/>
            <person name="Niu S.C."/>
            <person name="Wang J.Y."/>
            <person name="Lin Y.C."/>
            <person name="Xu Q."/>
            <person name="Chen L.J."/>
            <person name="Yoshida K."/>
            <person name="Fujiwara S."/>
            <person name="Wang Z.W."/>
            <person name="Zhang Y.Q."/>
            <person name="Mitsuda N."/>
            <person name="Wang M."/>
            <person name="Liu G.H."/>
            <person name="Pecoraro L."/>
            <person name="Huang H.X."/>
            <person name="Xiao X.J."/>
            <person name="Lin M."/>
            <person name="Wu X.Y."/>
            <person name="Wu W.L."/>
            <person name="Chen Y.Y."/>
            <person name="Chang S.B."/>
            <person name="Sakamoto S."/>
            <person name="Ohme-Takagi M."/>
            <person name="Yagi M."/>
            <person name="Zeng S.J."/>
            <person name="Shen C.Y."/>
            <person name="Yeh C.M."/>
            <person name="Luo Y.B."/>
            <person name="Tsai W.C."/>
            <person name="Van de Peer Y."/>
            <person name="Liu Z.J."/>
        </authorList>
    </citation>
    <scope>NUCLEOTIDE SEQUENCE [LARGE SCALE GENOMIC DNA]</scope>
    <source>
        <tissue evidence="16">The whole plant</tissue>
    </source>
</reference>
<dbReference type="InterPro" id="IPR050794">
    <property type="entry name" value="CPA2_transporter"/>
</dbReference>
<evidence type="ECO:0000256" key="7">
    <source>
        <dbReference type="ARBA" id="ARBA00022958"/>
    </source>
</evidence>
<evidence type="ECO:0000256" key="8">
    <source>
        <dbReference type="ARBA" id="ARBA00022989"/>
    </source>
</evidence>
<name>A0A2I0W2D0_9ASPA</name>
<keyword evidence="6 12" id="KW-0812">Transmembrane</keyword>
<dbReference type="GO" id="GO:0012505">
    <property type="term" value="C:endomembrane system"/>
    <property type="evidence" value="ECO:0007669"/>
    <property type="project" value="TreeGrafter"/>
</dbReference>
<evidence type="ECO:0000256" key="2">
    <source>
        <dbReference type="ARBA" id="ARBA00004119"/>
    </source>
</evidence>
<comment type="subcellular location">
    <subcellularLocation>
        <location evidence="3">Membrane</location>
        <topology evidence="3">Multi-pass membrane protein</topology>
    </subcellularLocation>
    <subcellularLocation>
        <location evidence="2">Plastid</location>
        <location evidence="2">Chloroplast envelope</location>
    </subcellularLocation>
</comment>
<evidence type="ECO:0000256" key="5">
    <source>
        <dbReference type="ARBA" id="ARBA00022538"/>
    </source>
</evidence>
<dbReference type="InterPro" id="IPR038770">
    <property type="entry name" value="Na+/solute_symporter_sf"/>
</dbReference>
<evidence type="ECO:0000259" key="15">
    <source>
        <dbReference type="Pfam" id="PF23259"/>
    </source>
</evidence>
<feature type="transmembrane region" description="Helical" evidence="12">
    <location>
        <begin position="318"/>
        <end position="340"/>
    </location>
</feature>
<dbReference type="Gene3D" id="1.20.1530.20">
    <property type="match status" value="1"/>
</dbReference>
<comment type="function">
    <text evidence="1">May function as sodium-coupled metabolite transporter across the chloroplast envelope.</text>
</comment>
<evidence type="ECO:0000259" key="13">
    <source>
        <dbReference type="Pfam" id="PF00999"/>
    </source>
</evidence>
<feature type="transmembrane region" description="Helical" evidence="12">
    <location>
        <begin position="360"/>
        <end position="379"/>
    </location>
</feature>
<feature type="domain" description="Cation/H(+) antiporter central" evidence="14">
    <location>
        <begin position="502"/>
        <end position="628"/>
    </location>
</feature>
<keyword evidence="4" id="KW-0813">Transport</keyword>
<evidence type="ECO:0000256" key="9">
    <source>
        <dbReference type="ARBA" id="ARBA00023065"/>
    </source>
</evidence>
<evidence type="ECO:0000259" key="14">
    <source>
        <dbReference type="Pfam" id="PF23256"/>
    </source>
</evidence>
<evidence type="ECO:0000256" key="1">
    <source>
        <dbReference type="ARBA" id="ARBA00003198"/>
    </source>
</evidence>
<protein>
    <submittedName>
        <fullName evidence="16">Cation/H(+) antiporter 28</fullName>
    </submittedName>
</protein>
<evidence type="ECO:0000256" key="10">
    <source>
        <dbReference type="ARBA" id="ARBA00023136"/>
    </source>
</evidence>
<accession>A0A2I0W2D0</accession>
<proteinExistence type="inferred from homology"/>
<keyword evidence="17" id="KW-1185">Reference proteome</keyword>
<evidence type="ECO:0000256" key="3">
    <source>
        <dbReference type="ARBA" id="ARBA00004141"/>
    </source>
</evidence>
<dbReference type="PANTHER" id="PTHR32468">
    <property type="entry name" value="CATION/H + ANTIPORTER"/>
    <property type="match status" value="1"/>
</dbReference>
<dbReference type="GO" id="GO:0006813">
    <property type="term" value="P:potassium ion transport"/>
    <property type="evidence" value="ECO:0007669"/>
    <property type="project" value="UniProtKB-KW"/>
</dbReference>
<dbReference type="GO" id="GO:0009941">
    <property type="term" value="C:chloroplast envelope"/>
    <property type="evidence" value="ECO:0007669"/>
    <property type="project" value="UniProtKB-SubCell"/>
</dbReference>
<evidence type="ECO:0000256" key="11">
    <source>
        <dbReference type="ARBA" id="ARBA00038341"/>
    </source>
</evidence>
<evidence type="ECO:0000256" key="4">
    <source>
        <dbReference type="ARBA" id="ARBA00022448"/>
    </source>
</evidence>
<dbReference type="Pfam" id="PF23256">
    <property type="entry name" value="CHX17_2nd"/>
    <property type="match status" value="1"/>
</dbReference>
<feature type="transmembrane region" description="Helical" evidence="12">
    <location>
        <begin position="421"/>
        <end position="442"/>
    </location>
</feature>
<dbReference type="EMBL" id="KZ502994">
    <property type="protein sequence ID" value="PKU69820.1"/>
    <property type="molecule type" value="Genomic_DNA"/>
</dbReference>
<dbReference type="Pfam" id="PF00999">
    <property type="entry name" value="Na_H_Exchanger"/>
    <property type="match status" value="1"/>
</dbReference>
<evidence type="ECO:0000313" key="16">
    <source>
        <dbReference type="EMBL" id="PKU69820.1"/>
    </source>
</evidence>
<feature type="transmembrane region" description="Helical" evidence="12">
    <location>
        <begin position="161"/>
        <end position="181"/>
    </location>
</feature>
<gene>
    <name evidence="16" type="primary">CHX28</name>
    <name evidence="16" type="ORF">MA16_Dca025011</name>
</gene>
<feature type="transmembrane region" description="Helical" evidence="12">
    <location>
        <begin position="130"/>
        <end position="149"/>
    </location>
</feature>
<dbReference type="GO" id="GO:0015297">
    <property type="term" value="F:antiporter activity"/>
    <property type="evidence" value="ECO:0007669"/>
    <property type="project" value="InterPro"/>
</dbReference>
<dbReference type="AlphaFoldDB" id="A0A2I0W2D0"/>
<dbReference type="InterPro" id="IPR006153">
    <property type="entry name" value="Cation/H_exchanger_TM"/>
</dbReference>
<evidence type="ECO:0000256" key="12">
    <source>
        <dbReference type="SAM" id="Phobius"/>
    </source>
</evidence>
<dbReference type="GO" id="GO:0006885">
    <property type="term" value="P:regulation of pH"/>
    <property type="evidence" value="ECO:0007669"/>
    <property type="project" value="TreeGrafter"/>
</dbReference>
<evidence type="ECO:0000256" key="6">
    <source>
        <dbReference type="ARBA" id="ARBA00022692"/>
    </source>
</evidence>
<dbReference type="GO" id="GO:1902600">
    <property type="term" value="P:proton transmembrane transport"/>
    <property type="evidence" value="ECO:0007669"/>
    <property type="project" value="InterPro"/>
</dbReference>
<feature type="transmembrane region" description="Helical" evidence="12">
    <location>
        <begin position="92"/>
        <end position="110"/>
    </location>
</feature>
<feature type="domain" description="Cation/H+ exchanger transmembrane" evidence="13">
    <location>
        <begin position="49"/>
        <end position="443"/>
    </location>
</feature>
<comment type="similarity">
    <text evidence="11">Belongs to the monovalent cation:proton antiporter 2 (CPA2) transporter (TC 2.A.37) family. CHX (TC 2.A.37.4) subfamily.</text>
</comment>
<feature type="transmembrane region" description="Helical" evidence="12">
    <location>
        <begin position="68"/>
        <end position="86"/>
    </location>
</feature>
<organism evidence="16 17">
    <name type="scientific">Dendrobium catenatum</name>
    <dbReference type="NCBI Taxonomy" id="906689"/>
    <lineage>
        <taxon>Eukaryota</taxon>
        <taxon>Viridiplantae</taxon>
        <taxon>Streptophyta</taxon>
        <taxon>Embryophyta</taxon>
        <taxon>Tracheophyta</taxon>
        <taxon>Spermatophyta</taxon>
        <taxon>Magnoliopsida</taxon>
        <taxon>Liliopsida</taxon>
        <taxon>Asparagales</taxon>
        <taxon>Orchidaceae</taxon>
        <taxon>Epidendroideae</taxon>
        <taxon>Malaxideae</taxon>
        <taxon>Dendrobiinae</taxon>
        <taxon>Dendrobium</taxon>
    </lineage>
</organism>
<dbReference type="Proteomes" id="UP000233837">
    <property type="component" value="Unassembled WGS sequence"/>
</dbReference>
<keyword evidence="5" id="KW-0633">Potassium transport</keyword>
<dbReference type="Pfam" id="PF23259">
    <property type="entry name" value="CHX17_C"/>
    <property type="match status" value="1"/>
</dbReference>